<feature type="domain" description="CMP/dCMP-type deaminase" evidence="3">
    <location>
        <begin position="18"/>
        <end position="119"/>
    </location>
</feature>
<dbReference type="Pfam" id="PF00383">
    <property type="entry name" value="dCMP_cyt_deam_1"/>
    <property type="match status" value="1"/>
</dbReference>
<gene>
    <name evidence="4" type="ORF">D7231_33860</name>
</gene>
<evidence type="ECO:0000313" key="4">
    <source>
        <dbReference type="EMBL" id="RKN59988.1"/>
    </source>
</evidence>
<organism evidence="4 5">
    <name type="scientific">Streptomyces klenkii</name>
    <dbReference type="NCBI Taxonomy" id="1420899"/>
    <lineage>
        <taxon>Bacteria</taxon>
        <taxon>Bacillati</taxon>
        <taxon>Actinomycetota</taxon>
        <taxon>Actinomycetes</taxon>
        <taxon>Kitasatosporales</taxon>
        <taxon>Streptomycetaceae</taxon>
        <taxon>Streptomyces</taxon>
    </lineage>
</organism>
<keyword evidence="1" id="KW-0479">Metal-binding</keyword>
<dbReference type="InterPro" id="IPR016193">
    <property type="entry name" value="Cytidine_deaminase-like"/>
</dbReference>
<dbReference type="GO" id="GO:0008270">
    <property type="term" value="F:zinc ion binding"/>
    <property type="evidence" value="ECO:0007669"/>
    <property type="project" value="InterPro"/>
</dbReference>
<comment type="caution">
    <text evidence="4">The sequence shown here is derived from an EMBL/GenBank/DDBJ whole genome shotgun (WGS) entry which is preliminary data.</text>
</comment>
<dbReference type="InterPro" id="IPR002125">
    <property type="entry name" value="CMP_dCMP_dom"/>
</dbReference>
<evidence type="ECO:0000313" key="5">
    <source>
        <dbReference type="Proteomes" id="UP000270343"/>
    </source>
</evidence>
<proteinExistence type="predicted"/>
<dbReference type="Proteomes" id="UP000270343">
    <property type="component" value="Unassembled WGS sequence"/>
</dbReference>
<dbReference type="AlphaFoldDB" id="A0A3B0AHD9"/>
<name>A0A3B0AHD9_9ACTN</name>
<dbReference type="SUPFAM" id="SSF53927">
    <property type="entry name" value="Cytidine deaminase-like"/>
    <property type="match status" value="1"/>
</dbReference>
<keyword evidence="5" id="KW-1185">Reference proteome</keyword>
<dbReference type="EMBL" id="RBAM01000036">
    <property type="protein sequence ID" value="RKN59988.1"/>
    <property type="molecule type" value="Genomic_DNA"/>
</dbReference>
<evidence type="ECO:0000259" key="3">
    <source>
        <dbReference type="Pfam" id="PF00383"/>
    </source>
</evidence>
<dbReference type="PROSITE" id="PS00903">
    <property type="entry name" value="CYT_DCMP_DEAMINASES_1"/>
    <property type="match status" value="1"/>
</dbReference>
<reference evidence="4 5" key="1">
    <citation type="journal article" date="2015" name="Antonie Van Leeuwenhoek">
        <title>Streptomyces klenkii sp. nov., isolated from deep marine sediment.</title>
        <authorList>
            <person name="Veyisoglu A."/>
            <person name="Sahin N."/>
        </authorList>
    </citation>
    <scope>NUCLEOTIDE SEQUENCE [LARGE SCALE GENOMIC DNA]</scope>
    <source>
        <strain evidence="4 5">KCTC 29202</strain>
    </source>
</reference>
<dbReference type="InterPro" id="IPR016192">
    <property type="entry name" value="APOBEC/CMP_deaminase_Zn-bd"/>
</dbReference>
<sequence>MSDSAASSSAGGEIAKSSHFTLALKQARRSQCRFRVGAVLVQGGRTLALASNVPRNSPSIDYKHASFHAEEVIVRRVGAAPRAVLYVARVDRAGSPMLARPCRRCQFALYAAGITRAHYTTSQGFGLVRIQPQRPQ</sequence>
<dbReference type="GO" id="GO:0016787">
    <property type="term" value="F:hydrolase activity"/>
    <property type="evidence" value="ECO:0007669"/>
    <property type="project" value="InterPro"/>
</dbReference>
<evidence type="ECO:0000256" key="2">
    <source>
        <dbReference type="ARBA" id="ARBA00022833"/>
    </source>
</evidence>
<keyword evidence="2" id="KW-0862">Zinc</keyword>
<evidence type="ECO:0000256" key="1">
    <source>
        <dbReference type="ARBA" id="ARBA00022723"/>
    </source>
</evidence>
<accession>A0A3B0AHD9</accession>
<protein>
    <recommendedName>
        <fullName evidence="3">CMP/dCMP-type deaminase domain-containing protein</fullName>
    </recommendedName>
</protein>
<dbReference type="Gene3D" id="3.40.140.10">
    <property type="entry name" value="Cytidine Deaminase, domain 2"/>
    <property type="match status" value="1"/>
</dbReference>